<dbReference type="Gene3D" id="2.60.40.10">
    <property type="entry name" value="Immunoglobulins"/>
    <property type="match status" value="13"/>
</dbReference>
<feature type="domain" description="Bacterial Ig" evidence="2">
    <location>
        <begin position="1955"/>
        <end position="2031"/>
    </location>
</feature>
<dbReference type="SUPFAM" id="SSF51120">
    <property type="entry name" value="beta-Roll"/>
    <property type="match status" value="1"/>
</dbReference>
<feature type="domain" description="Bacterial Ig-like" evidence="3">
    <location>
        <begin position="342"/>
        <end position="430"/>
    </location>
</feature>
<dbReference type="Pfam" id="PF22783">
    <property type="entry name" value="BapA_N"/>
    <property type="match status" value="1"/>
</dbReference>
<dbReference type="InterPro" id="IPR036278">
    <property type="entry name" value="Sialidase_sf"/>
</dbReference>
<dbReference type="GO" id="GO:0005509">
    <property type="term" value="F:calcium ion binding"/>
    <property type="evidence" value="ECO:0007669"/>
    <property type="project" value="InterPro"/>
</dbReference>
<feature type="domain" description="Bacterial Ig" evidence="2">
    <location>
        <begin position="1348"/>
        <end position="1425"/>
    </location>
</feature>
<reference evidence="5" key="1">
    <citation type="submission" date="2020-12" db="EMBL/GenBank/DDBJ databases">
        <authorList>
            <person name="Chopjitt P."/>
        </authorList>
    </citation>
    <scope>NUCLEOTIDE SEQUENCE</scope>
    <source>
        <strain evidence="5">AP1</strain>
    </source>
</reference>
<feature type="domain" description="Biofilm-associated protein BapA-like prefix-like" evidence="4">
    <location>
        <begin position="21"/>
        <end position="123"/>
    </location>
</feature>
<keyword evidence="1" id="KW-0106">Calcium</keyword>
<feature type="domain" description="Bacterial Ig" evidence="2">
    <location>
        <begin position="1434"/>
        <end position="1511"/>
    </location>
</feature>
<feature type="domain" description="Bacterial Ig" evidence="2">
    <location>
        <begin position="1520"/>
        <end position="1597"/>
    </location>
</feature>
<organism evidence="5 6">
    <name type="scientific">Acinetobacter pittii</name>
    <name type="common">Acinetobacter genomosp. 3</name>
    <dbReference type="NCBI Taxonomy" id="48296"/>
    <lineage>
        <taxon>Bacteria</taxon>
        <taxon>Pseudomonadati</taxon>
        <taxon>Pseudomonadota</taxon>
        <taxon>Gammaproteobacteria</taxon>
        <taxon>Moraxellales</taxon>
        <taxon>Moraxellaceae</taxon>
        <taxon>Acinetobacter</taxon>
        <taxon>Acinetobacter calcoaceticus/baumannii complex</taxon>
    </lineage>
</organism>
<dbReference type="InterPro" id="IPR041498">
    <property type="entry name" value="Big_6"/>
</dbReference>
<evidence type="ECO:0000313" key="6">
    <source>
        <dbReference type="Proteomes" id="UP000660083"/>
    </source>
</evidence>
<dbReference type="EMBL" id="JAEFCT010000019">
    <property type="protein sequence ID" value="MBK1446364.1"/>
    <property type="molecule type" value="Genomic_DNA"/>
</dbReference>
<feature type="domain" description="Bacterial Ig" evidence="2">
    <location>
        <begin position="2127"/>
        <end position="2204"/>
    </location>
</feature>
<dbReference type="SUPFAM" id="SSF50939">
    <property type="entry name" value="Sialidases"/>
    <property type="match status" value="1"/>
</dbReference>
<evidence type="ECO:0000259" key="4">
    <source>
        <dbReference type="Pfam" id="PF22783"/>
    </source>
</evidence>
<feature type="domain" description="Bacterial Ig" evidence="2">
    <location>
        <begin position="2212"/>
        <end position="2288"/>
    </location>
</feature>
<feature type="domain" description="Bacterial Ig" evidence="2">
    <location>
        <begin position="1780"/>
        <end position="1863"/>
    </location>
</feature>
<evidence type="ECO:0000259" key="2">
    <source>
        <dbReference type="Pfam" id="PF17936"/>
    </source>
</evidence>
<name>A0A8I1HFI0_ACIPI</name>
<feature type="domain" description="Bacterial Ig-like" evidence="3">
    <location>
        <begin position="246"/>
        <end position="335"/>
    </location>
</feature>
<dbReference type="InterPro" id="IPR044016">
    <property type="entry name" value="Big_13"/>
</dbReference>
<proteinExistence type="predicted"/>
<accession>A0A8I1HFI0</accession>
<dbReference type="NCBIfam" id="NF033510">
    <property type="entry name" value="Ca_tandemer"/>
    <property type="match status" value="1"/>
</dbReference>
<dbReference type="InterPro" id="IPR048051">
    <property type="entry name" value="BapA-like_prefix-like"/>
</dbReference>
<dbReference type="Proteomes" id="UP000660083">
    <property type="component" value="Unassembled WGS sequence"/>
</dbReference>
<evidence type="ECO:0000259" key="3">
    <source>
        <dbReference type="Pfam" id="PF19077"/>
    </source>
</evidence>
<dbReference type="InterPro" id="IPR001343">
    <property type="entry name" value="Hemolysn_Ca-bd"/>
</dbReference>
<feature type="domain" description="Bacterial Ig" evidence="2">
    <location>
        <begin position="1868"/>
        <end position="1948"/>
    </location>
</feature>
<dbReference type="InterPro" id="IPR013783">
    <property type="entry name" value="Ig-like_fold"/>
</dbReference>
<dbReference type="InterPro" id="IPR011049">
    <property type="entry name" value="Serralysin-like_metalloprot_C"/>
</dbReference>
<comment type="caution">
    <text evidence="5">The sequence shown here is derived from an EMBL/GenBank/DDBJ whole genome shotgun (WGS) entry which is preliminary data.</text>
</comment>
<dbReference type="InterPro" id="IPR019960">
    <property type="entry name" value="T1SS_VCA0849"/>
</dbReference>
<dbReference type="NCBIfam" id="NF033677">
    <property type="entry name" value="biofilm_BapA_N"/>
    <property type="match status" value="1"/>
</dbReference>
<evidence type="ECO:0000313" key="5">
    <source>
        <dbReference type="EMBL" id="MBK1446364.1"/>
    </source>
</evidence>
<feature type="domain" description="Bacterial Ig" evidence="2">
    <location>
        <begin position="2557"/>
        <end position="2637"/>
    </location>
</feature>
<feature type="domain" description="Bacterial Ig" evidence="2">
    <location>
        <begin position="1174"/>
        <end position="1257"/>
    </location>
</feature>
<feature type="domain" description="Bacterial Ig" evidence="2">
    <location>
        <begin position="1262"/>
        <end position="1339"/>
    </location>
</feature>
<feature type="domain" description="Bacterial Ig" evidence="2">
    <location>
        <begin position="2391"/>
        <end position="2465"/>
    </location>
</feature>
<evidence type="ECO:0000256" key="1">
    <source>
        <dbReference type="ARBA" id="ARBA00022837"/>
    </source>
</evidence>
<feature type="domain" description="Bacterial Ig" evidence="2">
    <location>
        <begin position="999"/>
        <end position="1083"/>
    </location>
</feature>
<dbReference type="Pfam" id="PF00353">
    <property type="entry name" value="HemolysinCabind"/>
    <property type="match status" value="1"/>
</dbReference>
<dbReference type="Pfam" id="PF19077">
    <property type="entry name" value="Big_13"/>
    <property type="match status" value="4"/>
</dbReference>
<feature type="domain" description="Bacterial Ig-like" evidence="3">
    <location>
        <begin position="154"/>
        <end position="240"/>
    </location>
</feature>
<feature type="domain" description="Bacterial Ig" evidence="2">
    <location>
        <begin position="2298"/>
        <end position="2372"/>
    </location>
</feature>
<feature type="domain" description="Bacterial Ig" evidence="2">
    <location>
        <begin position="1606"/>
        <end position="1686"/>
    </location>
</feature>
<feature type="domain" description="Bacterial Ig-like" evidence="3">
    <location>
        <begin position="437"/>
        <end position="529"/>
    </location>
</feature>
<protein>
    <submittedName>
        <fullName evidence="5">Ig-like domain repeat protein</fullName>
    </submittedName>
</protein>
<feature type="domain" description="Bacterial Ig" evidence="2">
    <location>
        <begin position="2472"/>
        <end position="2552"/>
    </location>
</feature>
<dbReference type="Pfam" id="PF17936">
    <property type="entry name" value="Big_6"/>
    <property type="match status" value="20"/>
</dbReference>
<sequence length="3108" mass="338240">MVQVSLMANNASKNNTVDINVGQTKNIVVNPKEVAKIDINPEKISLITREGNSAIVHLKDGTEIVLENYFISENPQILLNEGQSYWAANLGEDASGQTTVNYLELKDTPKLIDSSSSVPLWSWVVSALAGAGTIALLSRNDSKDTTPPEPGTLNFNNFLDSGGATTDQITQDKNFNLKLEGQESGSRVTYLVSTDEGKTWQETTVTQKDLVDGSYLYKAVVTDRAGNASETAIQKVVVDTTAPQTGELTLSDLSDTGVSATDQITQDKNFNLKLEGQESGSQVTYLVSIDDGKTWQETTVTQKDLADGIYQFKAVVTDVAGNISETSVQKVVVDTTAPQAGELTLAALTDTGISATDQITQDKTFDLKISGQEVNSQITYWIPKDEGKTWQETTVAQKDLTDGVYQYKAIVTDVAGNTSETAIQKVVVDTIAPQAGELTLSDLTDTGVSATDQITQDNNFTLKLAQPIVIGEQAALLDHYEVSTDEGKTWQETTADQKNLADGSYFYKAIVTDLAGNTSETGVEKLIIDNSLNIESTTVTVKTIAEDNTISLAEKDQVISIRLDVDKLPTDLNSSLTSVNTTLNDVVYNFHFDEVTQEWVTEIPAEFLWSEESQTNISIDISLTDQAGNTAIIKQTQNYNVDHTPNSPTLDSLTFNNIDGAIISGSAYKGSKVDIYNKNGDWLATTIANEEGKFTLQDLSISTNQEIYAVATYNGYSSENSSISLVTEVPAISITRISPEGVITGYATEGSHFIVKDQNGNILQEFNSIAFESSGITPFSVMALGEVRPFTLTLNQPLEEGTQIIISTDKDNISGHPQYITADYTPAVFLETPQFDISGENLSVHVNEPNSFIRAFSGEGNLIATGFTDEQGFASLQVFQFLKEGESVTVQVVDKNQNTSETLIEVPNFAYIPHVERITQEGLISGFAEDNSTVIVCDADGNELGKVTLGDDNSWNEFSHFSLSVNRPLIDGEQISVQIIDNKGLMSPEQNIIVDLTPPPVPTDLNFNDAGDLVYGHAEPFSEILVKDGQGNILNKWFWNNWTDESGSFSIELGMFLTNAETVYVTATDVNGNVSLAAQIQAPNYAFAPHVDSFTSDGVISGQAENNSTLIVKDAKGEVVAEIKVGEDNGWNGSSYFKLQLDRSLVDGEQFFLSIKDARGQVSTDTVITADTVAPTPASNLVFSEDGSYLTGVAELNTTIQVFDHNGQLVNIWDNTINSDGTFTIFLGSNNLHGEAFTVTVKDQAGNVSEAVSINAPLDDIAPDPIKNILLDANGQNFTAQAEANSQIEVFDSLGNQTGWGSTDSAGNVSGFFNQIYLHGEELTFVVIDRVGNRSVEFKQNALIDTIAPNPIANIIFNEDGQSFTAQAEAGSSIEILDQAGNKITTSYTDSLGNVLGYFPQVYLHGEELTFVVVDRAGNRSAEVKQSALTDDIAPNPIENIVLDINGQSFTAQAEANSQIEIKNTNGDIIGYGSADSTGNISGYLYQVYLHGEELTFVVVDRAGNRSTEVKQNALIDEIAPNPIENIVLDSNGQNFTAQAEANTQVEVRNAAGEVIGSGYVDGAGNVSGYLYQVYLHGEELTFVVVDRAGNRSVEIKQNALTDDIAPNPIENILLDANGQNFTAQAEANSKVEVKNAVGELVGTGYVDSAGNVSGYLNQVYLKGEELTFVVIDQAGNRSVEVKQTAFLDNTAPENATNLVFSEDGSYLTGMAETNATIQIFDQNGQLVNQWNNNVNWDGTFNISLYSNYLHGEEFKIVVVDRAGNMSGGVTVKAPLDDIAPAAASNLTFNEDGSSLSGVAEPNTFIQIFDQNGQQMNTWDYSVNADGTFTISFGTYNLHGEEFTVTVKDRAGNVSEAVSVKAPFDDIAPNPIKNIVLDTNGQNFTAQAEANSRIEITNAAGESIGYGYADSTGNVTGYFYQVYLQGEELTFVVIDRVGNRSVELKLNALVDTITPDPIENIIFDENGQNFTAQAEANSFIGVKNAAGEFVGYGYVDSTGNVTGYFNQVYLKGEELTFIVIDKAGNQSIEFKQNALIDDIAPNPIENIVLNENGQNFTAQAEADSRIEVKNAVGEVVGSGSTDSMGNVSGYFYQVYLHGEELTFVVVDRAGNRSTEVKQNALIDDISPNPIENIVLDSNGQNFTAQAEVNTRIEVKNATGEVVGYGYVDSTGNVSGYFNQVYLHGEELIFVVIDQASNRSIEVKHNALIDDVAPSAASNITLTSDGLLFGEAEPNATIEIIDQYGAVIATTYVLYDGTFNQWINLSQYQTQNLSIVVKDIAGNRSEVAHQLVPVFTNSPITATELKLDVDGHILTGKATAGMSIVVTSTDGQIINGGWNNVVNEDGSFAIQLIDYYLQGQTLQVRVYDQNTNQYSLISEIIASLDNIAPIINDVVISNDGYGITGQADPKVTIKVMDADGDFRAEFQSDEAGYFNASIYPPLLRGEQLFITAIDLAKNISTPLNITFNPDTNAPPTADQVVVSENGFFIEGTATPNSEVRIFDVYSNYIGGGSVDETGHFNIQLYSPQANGQTLRIVVEQNGYQSAYTEIKAPIDTVAPNAATQLVLEDGNVLSGQAEAYSTVNIFDANNNLVGQTTVRNDGSFTTYLWSQYWHGETLTVKVVDANQNVSVGTTIIATNDTTAPKVVTQLAINGWGELTGHAESKATLEITYYFADQEPSVTSTTVMADGTFSTYVYGTAMSFDLTIIDRAGNRSETISKAINDLPTITVDQFKGDATDNTYIVDHISDFVEEYTVEPYATYKDVWIDNSYMYPEWINEGHYEQIWLVDGYYEQQLITDVYYEKQWIISGYSTIQKIYINQDNITYIDNGTAESDYSRYVEQHYDAVNEQWQEGYELTYIRSEEGWVDTSHFEDIYFDTSHYEDVWVDASRYEDVWVDTSHYEDVWVESGYWENQLIESGYRDVDFGGHDKIVSSVSYSLVGYSDWSTGLESGRYVEDLELVGSAHLNATGNALDNLLTGNSGNNVLNGREGNDTYMTNEGTDSLLFQLLNSQDATGGNGHDTVLDFTLGDVRTDTQADKIDLSELLIDYSKDVSTLAKFITVEQDAGNTTISLDRDGEGTMFSSVSLITLNQVNTTLDELLNNQQLFV</sequence>
<dbReference type="RefSeq" id="WP_200005359.1">
    <property type="nucleotide sequence ID" value="NZ_JAEFCT010000019.1"/>
</dbReference>
<feature type="domain" description="Bacterial Ig" evidence="2">
    <location>
        <begin position="2040"/>
        <end position="2117"/>
    </location>
</feature>
<dbReference type="NCBIfam" id="TIGR03661">
    <property type="entry name" value="T1SS_VCA0849"/>
    <property type="match status" value="1"/>
</dbReference>
<gene>
    <name evidence="5" type="ORF">JDA50_18320</name>
</gene>
<feature type="domain" description="Bacterial Ig" evidence="2">
    <location>
        <begin position="1692"/>
        <end position="1775"/>
    </location>
</feature>
<feature type="domain" description="Bacterial Ig" evidence="2">
    <location>
        <begin position="914"/>
        <end position="994"/>
    </location>
</feature>
<feature type="domain" description="Bacterial Ig" evidence="2">
    <location>
        <begin position="1089"/>
        <end position="1170"/>
    </location>
</feature>